<gene>
    <name evidence="5" type="ORF">CHS0354_012034</name>
</gene>
<keyword evidence="1 2" id="KW-0175">Coiled coil</keyword>
<sequence>MNFGLSEGISLFALRETRVYPSELGITKSMRMEIINPPSPSSSHSDSLSIELERNANREKIEHFKVLIRQLQQELYSNKIRKEGVETVSRLLQESKQENVSLQKRVRAMEAAIRNLQSRLEQHGLSSQITLDEDETYMPGHSKHLLDNLTRENIRLRSLIRNAPVDLEEFSRLQQEVARLQQYCASLEEKGKEYQEKSASSVEAVLGSSDSNKDRTISELRQALDQSRQECQSREIMCQSLQEERSKLRQQLTEVVVKCQEMAYLLHEKDKTDSKIAEVKQSIQVSGNNAEEIKRLQDEIRQLKTQNDMKIMEVNQRWQEYNRQQVSMLEANNKDLREQLEKASNQVPKSVLEKMKREAEEAYRQKRQVEEELTQTHQNLIRMSEEIEALKTKQVSSISKSHQETISALKAQIQICTEDFESERRDREKAQSKIAQFEADNEQLRRENEQLKKTRVQEHFQQQNYVDPFYHYQLPGPHGNFSGREHNLAARGVERNINDYNVIDGLHTDGVNPELKSISEPELKQLAAKNNNYKPSSLSTMSLPPQYLHSMENSPQRSPTRVTSPKSNDVLRCPKCSKEYTSEKHADLLEHIDVCCE</sequence>
<feature type="coiled-coil region" evidence="2">
    <location>
        <begin position="420"/>
        <end position="461"/>
    </location>
</feature>
<evidence type="ECO:0000256" key="2">
    <source>
        <dbReference type="SAM" id="Coils"/>
    </source>
</evidence>
<reference evidence="5" key="2">
    <citation type="journal article" date="2021" name="Genome Biol. Evol.">
        <title>Developing a high-quality reference genome for a parasitic bivalve with doubly uniparental inheritance (Bivalvia: Unionida).</title>
        <authorList>
            <person name="Smith C.H."/>
        </authorList>
    </citation>
    <scope>NUCLEOTIDE SEQUENCE</scope>
    <source>
        <strain evidence="5">CHS0354</strain>
        <tissue evidence="5">Mantle</tissue>
    </source>
</reference>
<evidence type="ECO:0000313" key="6">
    <source>
        <dbReference type="Proteomes" id="UP001195483"/>
    </source>
</evidence>
<feature type="compositionally biased region" description="Polar residues" evidence="3">
    <location>
        <begin position="551"/>
        <end position="567"/>
    </location>
</feature>
<comment type="caution">
    <text evidence="5">The sequence shown here is derived from an EMBL/GenBank/DDBJ whole genome shotgun (WGS) entry which is preliminary data.</text>
</comment>
<feature type="coiled-coil region" evidence="2">
    <location>
        <begin position="54"/>
        <end position="119"/>
    </location>
</feature>
<feature type="domain" description="NF-kappa-B essential modulator NEMO CC2-LZ" evidence="4">
    <location>
        <begin position="357"/>
        <end position="452"/>
    </location>
</feature>
<name>A0AAE0TJK6_9BIVA</name>
<reference evidence="5" key="3">
    <citation type="submission" date="2023-05" db="EMBL/GenBank/DDBJ databases">
        <authorList>
            <person name="Smith C.H."/>
        </authorList>
    </citation>
    <scope>NUCLEOTIDE SEQUENCE</scope>
    <source>
        <strain evidence="5">CHS0354</strain>
        <tissue evidence="5">Mantle</tissue>
    </source>
</reference>
<feature type="coiled-coil region" evidence="2">
    <location>
        <begin position="170"/>
        <end position="197"/>
    </location>
</feature>
<dbReference type="GO" id="GO:0051896">
    <property type="term" value="P:regulation of phosphatidylinositol 3-kinase/protein kinase B signal transduction"/>
    <property type="evidence" value="ECO:0007669"/>
    <property type="project" value="InterPro"/>
</dbReference>
<reference evidence="5" key="1">
    <citation type="journal article" date="2021" name="Genome Biol. Evol.">
        <title>A High-Quality Reference Genome for a Parasitic Bivalve with Doubly Uniparental Inheritance (Bivalvia: Unionida).</title>
        <authorList>
            <person name="Smith C.H."/>
        </authorList>
    </citation>
    <scope>NUCLEOTIDE SEQUENCE</scope>
    <source>
        <strain evidence="5">CHS0354</strain>
    </source>
</reference>
<dbReference type="InterPro" id="IPR038926">
    <property type="entry name" value="CEP55"/>
</dbReference>
<feature type="region of interest" description="Disordered" evidence="3">
    <location>
        <begin position="531"/>
        <end position="569"/>
    </location>
</feature>
<organism evidence="5 6">
    <name type="scientific">Potamilus streckersoni</name>
    <dbReference type="NCBI Taxonomy" id="2493646"/>
    <lineage>
        <taxon>Eukaryota</taxon>
        <taxon>Metazoa</taxon>
        <taxon>Spiralia</taxon>
        <taxon>Lophotrochozoa</taxon>
        <taxon>Mollusca</taxon>
        <taxon>Bivalvia</taxon>
        <taxon>Autobranchia</taxon>
        <taxon>Heteroconchia</taxon>
        <taxon>Palaeoheterodonta</taxon>
        <taxon>Unionida</taxon>
        <taxon>Unionoidea</taxon>
        <taxon>Unionidae</taxon>
        <taxon>Ambleminae</taxon>
        <taxon>Lampsilini</taxon>
        <taxon>Potamilus</taxon>
    </lineage>
</organism>
<evidence type="ECO:0000256" key="1">
    <source>
        <dbReference type="ARBA" id="ARBA00023054"/>
    </source>
</evidence>
<dbReference type="Pfam" id="PF16516">
    <property type="entry name" value="CC2-LZ"/>
    <property type="match status" value="1"/>
</dbReference>
<feature type="coiled-coil region" evidence="2">
    <location>
        <begin position="224"/>
        <end position="258"/>
    </location>
</feature>
<accession>A0AAE0TJK6</accession>
<dbReference type="Gene3D" id="1.20.5.990">
    <property type="entry name" value="Nemo cc2-lz domain - 1d5 darpin complex"/>
    <property type="match status" value="1"/>
</dbReference>
<evidence type="ECO:0000256" key="3">
    <source>
        <dbReference type="SAM" id="MobiDB-lite"/>
    </source>
</evidence>
<dbReference type="GO" id="GO:0000281">
    <property type="term" value="P:mitotic cytokinesis"/>
    <property type="evidence" value="ECO:0007669"/>
    <property type="project" value="InterPro"/>
</dbReference>
<protein>
    <recommendedName>
        <fullName evidence="4">NF-kappa-B essential modulator NEMO CC2-LZ domain-containing protein</fullName>
    </recommendedName>
</protein>
<dbReference type="Proteomes" id="UP001195483">
    <property type="component" value="Unassembled WGS sequence"/>
</dbReference>
<dbReference type="InterPro" id="IPR032419">
    <property type="entry name" value="CC2-LZ_dom"/>
</dbReference>
<dbReference type="PANTHER" id="PTHR31838">
    <property type="entry name" value="CENTROSOMAL PROTEIN OF 55 KDA"/>
    <property type="match status" value="1"/>
</dbReference>
<evidence type="ECO:0000313" key="5">
    <source>
        <dbReference type="EMBL" id="KAK3611662.1"/>
    </source>
</evidence>
<keyword evidence="6" id="KW-1185">Reference proteome</keyword>
<evidence type="ECO:0000259" key="4">
    <source>
        <dbReference type="Pfam" id="PF16516"/>
    </source>
</evidence>
<proteinExistence type="predicted"/>
<feature type="coiled-coil region" evidence="2">
    <location>
        <begin position="286"/>
        <end position="393"/>
    </location>
</feature>
<dbReference type="PANTHER" id="PTHR31838:SF1">
    <property type="entry name" value="CENTROSOMAL PROTEIN OF 55 KDA"/>
    <property type="match status" value="1"/>
</dbReference>
<dbReference type="EMBL" id="JAEAOA010000741">
    <property type="protein sequence ID" value="KAK3611662.1"/>
    <property type="molecule type" value="Genomic_DNA"/>
</dbReference>
<dbReference type="AlphaFoldDB" id="A0AAE0TJK6"/>
<feature type="compositionally biased region" description="Polar residues" evidence="3">
    <location>
        <begin position="531"/>
        <end position="543"/>
    </location>
</feature>